<keyword evidence="1" id="KW-0812">Transmembrane</keyword>
<reference evidence="2 3" key="1">
    <citation type="submission" date="2017-06" db="EMBL/GenBank/DDBJ databases">
        <authorList>
            <person name="Kim H.J."/>
            <person name="Triplett B.A."/>
        </authorList>
    </citation>
    <scope>NUCLEOTIDE SEQUENCE [LARGE SCALE GENOMIC DNA]</scope>
    <source>
        <strain evidence="2 3">DSM 18704</strain>
    </source>
</reference>
<proteinExistence type="predicted"/>
<evidence type="ECO:0000256" key="1">
    <source>
        <dbReference type="SAM" id="Phobius"/>
    </source>
</evidence>
<sequence length="55" mass="6487">MTPANVRRFMAYVYLGSIVLWLALGYEKALPWWLVAFAVVFCVMRAWMAMRKRTT</sequence>
<evidence type="ECO:0000313" key="3">
    <source>
        <dbReference type="Proteomes" id="UP000198356"/>
    </source>
</evidence>
<keyword evidence="1" id="KW-0472">Membrane</keyword>
<feature type="transmembrane region" description="Helical" evidence="1">
    <location>
        <begin position="32"/>
        <end position="50"/>
    </location>
</feature>
<feature type="transmembrane region" description="Helical" evidence="1">
    <location>
        <begin position="9"/>
        <end position="26"/>
    </location>
</feature>
<accession>A0A239L5B1</accession>
<dbReference type="EMBL" id="FZOU01000006">
    <property type="protein sequence ID" value="SNT25172.1"/>
    <property type="molecule type" value="Genomic_DNA"/>
</dbReference>
<keyword evidence="1" id="KW-1133">Transmembrane helix</keyword>
<gene>
    <name evidence="2" type="ORF">SAMN05421770_10693</name>
</gene>
<evidence type="ECO:0000313" key="2">
    <source>
        <dbReference type="EMBL" id="SNT25172.1"/>
    </source>
</evidence>
<name>A0A239L5B1_9BACT</name>
<protein>
    <submittedName>
        <fullName evidence="2">Uncharacterized protein</fullName>
    </submittedName>
</protein>
<organism evidence="2 3">
    <name type="scientific">Granulicella rosea</name>
    <dbReference type="NCBI Taxonomy" id="474952"/>
    <lineage>
        <taxon>Bacteria</taxon>
        <taxon>Pseudomonadati</taxon>
        <taxon>Acidobacteriota</taxon>
        <taxon>Terriglobia</taxon>
        <taxon>Terriglobales</taxon>
        <taxon>Acidobacteriaceae</taxon>
        <taxon>Granulicella</taxon>
    </lineage>
</organism>
<dbReference type="RefSeq" id="WP_176441805.1">
    <property type="nucleotide sequence ID" value="NZ_FZOU01000006.1"/>
</dbReference>
<dbReference type="Proteomes" id="UP000198356">
    <property type="component" value="Unassembled WGS sequence"/>
</dbReference>
<keyword evidence="3" id="KW-1185">Reference proteome</keyword>
<dbReference type="AlphaFoldDB" id="A0A239L5B1"/>